<dbReference type="Gramene" id="TKV98524">
    <property type="protein sequence ID" value="TKV98524"/>
    <property type="gene ID" value="SEVIR_9G565400v2"/>
</dbReference>
<accession>A0A4U6TCN2</accession>
<keyword evidence="2" id="KW-1185">Reference proteome</keyword>
<dbReference type="Proteomes" id="UP000298652">
    <property type="component" value="Chromosome 9"/>
</dbReference>
<evidence type="ECO:0000313" key="1">
    <source>
        <dbReference type="EMBL" id="TKV98524.1"/>
    </source>
</evidence>
<dbReference type="EMBL" id="CM016560">
    <property type="protein sequence ID" value="TKV98524.1"/>
    <property type="molecule type" value="Genomic_DNA"/>
</dbReference>
<dbReference type="AlphaFoldDB" id="A0A4U6TCN2"/>
<protein>
    <submittedName>
        <fullName evidence="1">Uncharacterized protein</fullName>
    </submittedName>
</protein>
<gene>
    <name evidence="1" type="ORF">SEVIR_9G565400v2</name>
</gene>
<evidence type="ECO:0000313" key="2">
    <source>
        <dbReference type="Proteomes" id="UP000298652"/>
    </source>
</evidence>
<organism evidence="1 2">
    <name type="scientific">Setaria viridis</name>
    <name type="common">Green bristlegrass</name>
    <name type="synonym">Setaria italica subsp. viridis</name>
    <dbReference type="NCBI Taxonomy" id="4556"/>
    <lineage>
        <taxon>Eukaryota</taxon>
        <taxon>Viridiplantae</taxon>
        <taxon>Streptophyta</taxon>
        <taxon>Embryophyta</taxon>
        <taxon>Tracheophyta</taxon>
        <taxon>Spermatophyta</taxon>
        <taxon>Magnoliopsida</taxon>
        <taxon>Liliopsida</taxon>
        <taxon>Poales</taxon>
        <taxon>Poaceae</taxon>
        <taxon>PACMAD clade</taxon>
        <taxon>Panicoideae</taxon>
        <taxon>Panicodae</taxon>
        <taxon>Paniceae</taxon>
        <taxon>Cenchrinae</taxon>
        <taxon>Setaria</taxon>
    </lineage>
</organism>
<name>A0A4U6TCN2_SETVI</name>
<sequence length="137" mass="14943">MPPPVPARRQGRKSVISAVILIDLRSNVIAHGCGKGEKPGQASFLTLASLCKPQWLLPDFCVEAVFIATVWYSLSISMKPVHKLCQMAPNTSRPRCYLPFFTPGRDAGVFSQSSVGRNQETLSVSLVKTALRISTGR</sequence>
<proteinExistence type="predicted"/>
<reference evidence="1" key="1">
    <citation type="submission" date="2019-03" db="EMBL/GenBank/DDBJ databases">
        <title>WGS assembly of Setaria viridis.</title>
        <authorList>
            <person name="Huang P."/>
            <person name="Jenkins J."/>
            <person name="Grimwood J."/>
            <person name="Barry K."/>
            <person name="Healey A."/>
            <person name="Mamidi S."/>
            <person name="Sreedasyam A."/>
            <person name="Shu S."/>
            <person name="Feldman M."/>
            <person name="Wu J."/>
            <person name="Yu Y."/>
            <person name="Chen C."/>
            <person name="Johnson J."/>
            <person name="Rokhsar D."/>
            <person name="Baxter I."/>
            <person name="Schmutz J."/>
            <person name="Brutnell T."/>
            <person name="Kellogg E."/>
        </authorList>
    </citation>
    <scope>NUCLEOTIDE SEQUENCE [LARGE SCALE GENOMIC DNA]</scope>
</reference>